<evidence type="ECO:0000313" key="2">
    <source>
        <dbReference type="Proteomes" id="UP001189429"/>
    </source>
</evidence>
<name>A0ABN9W709_9DINO</name>
<dbReference type="Proteomes" id="UP001189429">
    <property type="component" value="Unassembled WGS sequence"/>
</dbReference>
<reference evidence="1" key="1">
    <citation type="submission" date="2023-10" db="EMBL/GenBank/DDBJ databases">
        <authorList>
            <person name="Chen Y."/>
            <person name="Shah S."/>
            <person name="Dougan E. K."/>
            <person name="Thang M."/>
            <person name="Chan C."/>
        </authorList>
    </citation>
    <scope>NUCLEOTIDE SEQUENCE [LARGE SCALE GENOMIC DNA]</scope>
</reference>
<comment type="caution">
    <text evidence="1">The sequence shown here is derived from an EMBL/GenBank/DDBJ whole genome shotgun (WGS) entry which is preliminary data.</text>
</comment>
<keyword evidence="2" id="KW-1185">Reference proteome</keyword>
<evidence type="ECO:0000313" key="1">
    <source>
        <dbReference type="EMBL" id="CAK0880504.1"/>
    </source>
</evidence>
<proteinExistence type="predicted"/>
<sequence>MAKYTLTSDLTHNLDSLREVHDLLVKKIQLVPAEWRATCDNCTNDELEEAYTIKRSWDSMQSFAGAATDWILETVERDSDDCPLRLKKLVAKMRRTMTILDVECDSLVMQLAATTERSVADYIRYGNRACDQEHQSASGNEDVTTGYDEDDIVSYDPHEGGPVWKELEEFYAPAGTSGVCRELPISMPREQVVEACKQQCQAMGECKGFTLYNGTVADFGPRRAELDSWNPLLDAQERYGRFDMEVGDEIGIFKQGAYLTVKKCQNLPITLAPSRTSCDKFGRLGLECGPQFVGCFRRESLHLLRKRTGTRTFSNQCCFTTSVVDADTHGSAECYVRLPDNSLRSMSSDDAAAWLSSLPTGGNKALSEAFIEASEQIQAQNINGVALQAMGSHQIQERLGIAEPEQMKIMQCMIDASRTGSSESVCLSSGFMNEYQRLRGIVDPYVFFGVKADFSSKAWVASALSRIGKTVKSLLRQNAWLVEAPTKVIDLTLDRGPADFMHGSAASLAAQDFAGDVDWLAVASSVSFLLNQAASVAWGQCPVVEAWLDRTDISDPEKIDAFVEGLLASKSS</sequence>
<organism evidence="1 2">
    <name type="scientific">Prorocentrum cordatum</name>
    <dbReference type="NCBI Taxonomy" id="2364126"/>
    <lineage>
        <taxon>Eukaryota</taxon>
        <taxon>Sar</taxon>
        <taxon>Alveolata</taxon>
        <taxon>Dinophyceae</taxon>
        <taxon>Prorocentrales</taxon>
        <taxon>Prorocentraceae</taxon>
        <taxon>Prorocentrum</taxon>
    </lineage>
</organism>
<accession>A0ABN9W709</accession>
<dbReference type="EMBL" id="CAUYUJ010018082">
    <property type="protein sequence ID" value="CAK0880504.1"/>
    <property type="molecule type" value="Genomic_DNA"/>
</dbReference>
<gene>
    <name evidence="1" type="ORF">PCOR1329_LOCUS63620</name>
</gene>
<evidence type="ECO:0008006" key="3">
    <source>
        <dbReference type="Google" id="ProtNLM"/>
    </source>
</evidence>
<protein>
    <recommendedName>
        <fullName evidence="3">Apple domain-containing protein</fullName>
    </recommendedName>
</protein>